<organism evidence="1 2">
    <name type="scientific">Actinocatenispora sera</name>
    <dbReference type="NCBI Taxonomy" id="390989"/>
    <lineage>
        <taxon>Bacteria</taxon>
        <taxon>Bacillati</taxon>
        <taxon>Actinomycetota</taxon>
        <taxon>Actinomycetes</taxon>
        <taxon>Micromonosporales</taxon>
        <taxon>Micromonosporaceae</taxon>
        <taxon>Actinocatenispora</taxon>
    </lineage>
</organism>
<name>A0A810LD74_9ACTN</name>
<reference evidence="1" key="1">
    <citation type="submission" date="2020-08" db="EMBL/GenBank/DDBJ databases">
        <title>Whole genome shotgun sequence of Actinocatenispora sera NBRC 101916.</title>
        <authorList>
            <person name="Komaki H."/>
            <person name="Tamura T."/>
        </authorList>
    </citation>
    <scope>NUCLEOTIDE SEQUENCE</scope>
    <source>
        <strain evidence="1">NBRC 101916</strain>
    </source>
</reference>
<protein>
    <submittedName>
        <fullName evidence="1">Uncharacterized protein</fullName>
    </submittedName>
</protein>
<proteinExistence type="predicted"/>
<evidence type="ECO:0000313" key="2">
    <source>
        <dbReference type="Proteomes" id="UP000680750"/>
    </source>
</evidence>
<gene>
    <name evidence="1" type="ORF">Asera_60160</name>
</gene>
<dbReference type="AlphaFoldDB" id="A0A810LD74"/>
<dbReference type="KEGG" id="aser:Asera_60160"/>
<dbReference type="RefSeq" id="WP_280529752.1">
    <property type="nucleotide sequence ID" value="NZ_AP023354.1"/>
</dbReference>
<accession>A0A810LD74</accession>
<dbReference type="Proteomes" id="UP000680750">
    <property type="component" value="Chromosome"/>
</dbReference>
<dbReference type="EMBL" id="AP023354">
    <property type="protein sequence ID" value="BCJ31908.1"/>
    <property type="molecule type" value="Genomic_DNA"/>
</dbReference>
<sequence length="43" mass="4731">MSSPEGQPDARSEDKEVLALVAEMNALAKQLEEQMDDDEQPQG</sequence>
<evidence type="ECO:0000313" key="1">
    <source>
        <dbReference type="EMBL" id="BCJ31908.1"/>
    </source>
</evidence>
<keyword evidence="2" id="KW-1185">Reference proteome</keyword>